<evidence type="ECO:0000313" key="2">
    <source>
        <dbReference type="EMBL" id="GAS92849.1"/>
    </source>
</evidence>
<dbReference type="InterPro" id="IPR047640">
    <property type="entry name" value="RpiR-like"/>
</dbReference>
<organism evidence="2 3">
    <name type="scientific">Mycolicibacterium brisbanense</name>
    <dbReference type="NCBI Taxonomy" id="146020"/>
    <lineage>
        <taxon>Bacteria</taxon>
        <taxon>Bacillati</taxon>
        <taxon>Actinomycetota</taxon>
        <taxon>Actinomycetes</taxon>
        <taxon>Mycobacteriales</taxon>
        <taxon>Mycobacteriaceae</taxon>
        <taxon>Mycolicibacterium</taxon>
    </lineage>
</organism>
<dbReference type="EMBL" id="BCSX01000064">
    <property type="protein sequence ID" value="GAS92849.1"/>
    <property type="molecule type" value="Genomic_DNA"/>
</dbReference>
<dbReference type="AlphaFoldDB" id="A0A100W708"/>
<protein>
    <submittedName>
        <fullName evidence="2">Transcriptional regulator</fullName>
    </submittedName>
</protein>
<dbReference type="PANTHER" id="PTHR30514:SF18">
    <property type="entry name" value="RPIR-FAMILY TRANSCRIPTIONAL REGULATOR"/>
    <property type="match status" value="1"/>
</dbReference>
<comment type="caution">
    <text evidence="2">The sequence shown here is derived from an EMBL/GenBank/DDBJ whole genome shotgun (WGS) entry which is preliminary data.</text>
</comment>
<name>A0A100W708_9MYCO</name>
<dbReference type="OrthoDB" id="4293777at2"/>
<dbReference type="PANTHER" id="PTHR30514">
    <property type="entry name" value="GLUCOKINASE"/>
    <property type="match status" value="1"/>
</dbReference>
<reference evidence="3" key="2">
    <citation type="submission" date="2016-02" db="EMBL/GenBank/DDBJ databases">
        <title>Draft genome sequence of five rapidly growing Mycobacterium species.</title>
        <authorList>
            <person name="Katahira K."/>
            <person name="Gotou Y."/>
            <person name="Iida K."/>
            <person name="Ogura Y."/>
            <person name="Hayashi T."/>
        </authorList>
    </citation>
    <scope>NUCLEOTIDE SEQUENCE [LARGE SCALE GENOMIC DNA]</scope>
    <source>
        <strain evidence="3">JCM15654</strain>
    </source>
</reference>
<dbReference type="InterPro" id="IPR009057">
    <property type="entry name" value="Homeodomain-like_sf"/>
</dbReference>
<reference evidence="3" key="1">
    <citation type="journal article" date="2016" name="Genome Announc.">
        <title>Draft Genome Sequences of Five Rapidly Growing Mycobacterium Species, M. thermoresistibile, M. fortuitum subsp. acetamidolyticum, M. canariasense, M. brisbanense, and M. novocastrense.</title>
        <authorList>
            <person name="Katahira K."/>
            <person name="Ogura Y."/>
            <person name="Gotoh Y."/>
            <person name="Hayashi T."/>
        </authorList>
    </citation>
    <scope>NUCLEOTIDE SEQUENCE [LARGE SCALE GENOMIC DNA]</scope>
    <source>
        <strain evidence="3">JCM15654</strain>
    </source>
</reference>
<dbReference type="RefSeq" id="WP_062832387.1">
    <property type="nucleotide sequence ID" value="NZ_BCSX01000064.1"/>
</dbReference>
<dbReference type="SUPFAM" id="SSF53697">
    <property type="entry name" value="SIS domain"/>
    <property type="match status" value="1"/>
</dbReference>
<dbReference type="GO" id="GO:0003677">
    <property type="term" value="F:DNA binding"/>
    <property type="evidence" value="ECO:0007669"/>
    <property type="project" value="InterPro"/>
</dbReference>
<dbReference type="GO" id="GO:1901135">
    <property type="term" value="P:carbohydrate derivative metabolic process"/>
    <property type="evidence" value="ECO:0007669"/>
    <property type="project" value="InterPro"/>
</dbReference>
<dbReference type="STRING" id="146020.RMCB_6945"/>
<dbReference type="Pfam" id="PF01418">
    <property type="entry name" value="HTH_6"/>
    <property type="match status" value="1"/>
</dbReference>
<evidence type="ECO:0000313" key="3">
    <source>
        <dbReference type="Proteomes" id="UP000069620"/>
    </source>
</evidence>
<dbReference type="SUPFAM" id="SSF46689">
    <property type="entry name" value="Homeodomain-like"/>
    <property type="match status" value="1"/>
</dbReference>
<gene>
    <name evidence="2" type="ORF">RMCB_6945</name>
</gene>
<feature type="domain" description="HTH rpiR-type" evidence="1">
    <location>
        <begin position="13"/>
        <end position="89"/>
    </location>
</feature>
<accession>A0A100W708</accession>
<dbReference type="GO" id="GO:0003700">
    <property type="term" value="F:DNA-binding transcription factor activity"/>
    <property type="evidence" value="ECO:0007669"/>
    <property type="project" value="InterPro"/>
</dbReference>
<dbReference type="PROSITE" id="PS51071">
    <property type="entry name" value="HTH_RPIR"/>
    <property type="match status" value="1"/>
</dbReference>
<dbReference type="InterPro" id="IPR000281">
    <property type="entry name" value="HTH_RpiR"/>
</dbReference>
<dbReference type="InterPro" id="IPR046348">
    <property type="entry name" value="SIS_dom_sf"/>
</dbReference>
<evidence type="ECO:0000259" key="1">
    <source>
        <dbReference type="PROSITE" id="PS51071"/>
    </source>
</evidence>
<proteinExistence type="predicted"/>
<dbReference type="Gene3D" id="1.10.10.10">
    <property type="entry name" value="Winged helix-like DNA-binding domain superfamily/Winged helix DNA-binding domain"/>
    <property type="match status" value="1"/>
</dbReference>
<dbReference type="Gene3D" id="3.40.50.10490">
    <property type="entry name" value="Glucose-6-phosphate isomerase like protein, domain 1"/>
    <property type="match status" value="1"/>
</dbReference>
<sequence length="289" mass="31348">MPIGQTPAAAASVRRWLNMLIEGRQLSPAQRRVAGFLLDHPEEAVWLSAEELGRRSGVSQPTVSRFASALGFDGYPELREQARAQVQEQLRGSTTEADSVSALRRLIAAETANLAELASSPWAGERIDRIGSYLAESRPLPVLGLRVSKPFADIFVHFAAKVHPDVRSVPAGSDGDDVLVNARAAGATWLLAFGLPRYPRALQESIQFARTLGLRVALITDSPLCPLAGEVDDLLAAPVAPTLTFDSTVAPMALTMSLLHALTEALPEHGQRWLEEFDQRAADRNLFLD</sequence>
<keyword evidence="3" id="KW-1185">Reference proteome</keyword>
<dbReference type="Proteomes" id="UP000069620">
    <property type="component" value="Unassembled WGS sequence"/>
</dbReference>
<dbReference type="GO" id="GO:0097367">
    <property type="term" value="F:carbohydrate derivative binding"/>
    <property type="evidence" value="ECO:0007669"/>
    <property type="project" value="InterPro"/>
</dbReference>
<dbReference type="InterPro" id="IPR036388">
    <property type="entry name" value="WH-like_DNA-bd_sf"/>
</dbReference>